<organism evidence="2 3">
    <name type="scientific">Candidatus Bealeia paramacronuclearis</name>
    <dbReference type="NCBI Taxonomy" id="1921001"/>
    <lineage>
        <taxon>Bacteria</taxon>
        <taxon>Pseudomonadati</taxon>
        <taxon>Pseudomonadota</taxon>
        <taxon>Alphaproteobacteria</taxon>
        <taxon>Holosporales</taxon>
        <taxon>Holosporaceae</taxon>
        <taxon>Candidatus Bealeia</taxon>
    </lineage>
</organism>
<gene>
    <name evidence="2" type="ORF">Bealeia1_01560</name>
</gene>
<protein>
    <submittedName>
        <fullName evidence="2">Uncharacterized protein</fullName>
    </submittedName>
</protein>
<feature type="signal peptide" evidence="1">
    <location>
        <begin position="1"/>
        <end position="25"/>
    </location>
</feature>
<evidence type="ECO:0000256" key="1">
    <source>
        <dbReference type="SAM" id="SignalP"/>
    </source>
</evidence>
<dbReference type="EMBL" id="CP133270">
    <property type="protein sequence ID" value="WVX67359.1"/>
    <property type="molecule type" value="Genomic_DNA"/>
</dbReference>
<name>A0ABZ2C4I7_9PROT</name>
<proteinExistence type="predicted"/>
<sequence length="117" mass="12695">MKKKFLYFLAAFGCLFLTTSDTVIAAKNSHSDEESKLWRHLYSNPIVAKNLKESHACGSCWGTCLANAGVANCCADEVCIGTCDDGYCVSSPMSTALSIIIIGCSGYCLFHEISKRH</sequence>
<keyword evidence="1" id="KW-0732">Signal</keyword>
<feature type="chain" id="PRO_5046213251" evidence="1">
    <location>
        <begin position="26"/>
        <end position="117"/>
    </location>
</feature>
<keyword evidence="3" id="KW-1185">Reference proteome</keyword>
<dbReference type="Proteomes" id="UP001330434">
    <property type="component" value="Chromosome"/>
</dbReference>
<evidence type="ECO:0000313" key="2">
    <source>
        <dbReference type="EMBL" id="WVX67359.1"/>
    </source>
</evidence>
<dbReference type="RefSeq" id="WP_331256127.1">
    <property type="nucleotide sequence ID" value="NZ_CP133270.1"/>
</dbReference>
<accession>A0ABZ2C4I7</accession>
<evidence type="ECO:0000313" key="3">
    <source>
        <dbReference type="Proteomes" id="UP001330434"/>
    </source>
</evidence>
<reference evidence="2 3" key="1">
    <citation type="journal article" date="2024" name="Environ. Microbiol.">
        <title>Novel evolutionary insights on the interactions of the Holosporales (Alphaproteobacteria) with eukaryotic hosts from comparative genomics.</title>
        <authorList>
            <person name="Giovannini M."/>
            <person name="Petroni G."/>
            <person name="Castelli M."/>
        </authorList>
    </citation>
    <scope>NUCLEOTIDE SEQUENCE [LARGE SCALE GENOMIC DNA]</scope>
    <source>
        <strain evidence="2 3">US_Bl 15I1</strain>
    </source>
</reference>